<proteinExistence type="predicted"/>
<gene>
    <name evidence="1" type="ORF">NCTC10698_04678</name>
</gene>
<evidence type="ECO:0000313" key="1">
    <source>
        <dbReference type="EMBL" id="SUY79733.1"/>
    </source>
</evidence>
<comment type="caution">
    <text evidence="1">The sequence shown here is derived from an EMBL/GenBank/DDBJ whole genome shotgun (WGS) entry which is preliminary data.</text>
</comment>
<dbReference type="Proteomes" id="UP000255070">
    <property type="component" value="Unassembled WGS sequence"/>
</dbReference>
<keyword evidence="2" id="KW-1185">Reference proteome</keyword>
<accession>A0A8B4SBE2</accession>
<organism evidence="1 2">
    <name type="scientific">Comamonas testosteroni</name>
    <name type="common">Pseudomonas testosteroni</name>
    <dbReference type="NCBI Taxonomy" id="285"/>
    <lineage>
        <taxon>Bacteria</taxon>
        <taxon>Pseudomonadati</taxon>
        <taxon>Pseudomonadota</taxon>
        <taxon>Betaproteobacteria</taxon>
        <taxon>Burkholderiales</taxon>
        <taxon>Comamonadaceae</taxon>
        <taxon>Comamonas</taxon>
    </lineage>
</organism>
<dbReference type="AlphaFoldDB" id="A0A8B4SBE2"/>
<name>A0A8B4SBE2_COMTE</name>
<dbReference type="EMBL" id="UFXL01000001">
    <property type="protein sequence ID" value="SUY79733.1"/>
    <property type="molecule type" value="Genomic_DNA"/>
</dbReference>
<sequence length="79" mass="9052">MLQKSISYAFATRLRRCTNKSDVTGFFVHGITIEKYISKNTRAILMDNQLCMASEFFKILGITGHKKPILGFLFIFNQS</sequence>
<evidence type="ECO:0000313" key="2">
    <source>
        <dbReference type="Proteomes" id="UP000255070"/>
    </source>
</evidence>
<protein>
    <submittedName>
        <fullName evidence="1">Uncharacterized protein</fullName>
    </submittedName>
</protein>
<reference evidence="1 2" key="1">
    <citation type="submission" date="2018-06" db="EMBL/GenBank/DDBJ databases">
        <authorList>
            <consortium name="Pathogen Informatics"/>
            <person name="Doyle S."/>
        </authorList>
    </citation>
    <scope>NUCLEOTIDE SEQUENCE [LARGE SCALE GENOMIC DNA]</scope>
    <source>
        <strain evidence="1 2">NCTC10698</strain>
    </source>
</reference>